<dbReference type="GO" id="GO:0046061">
    <property type="term" value="P:dATP catabolic process"/>
    <property type="evidence" value="ECO:0007669"/>
    <property type="project" value="TreeGrafter"/>
</dbReference>
<evidence type="ECO:0000259" key="1">
    <source>
        <dbReference type="Pfam" id="PF03819"/>
    </source>
</evidence>
<dbReference type="RefSeq" id="WP_114592944.1">
    <property type="nucleotide sequence ID" value="NZ_CP031165.1"/>
</dbReference>
<evidence type="ECO:0000313" key="2">
    <source>
        <dbReference type="EMBL" id="AXV08624.1"/>
    </source>
</evidence>
<dbReference type="AlphaFoldDB" id="A0A346Y2C7"/>
<dbReference type="GO" id="GO:0046047">
    <property type="term" value="P:TTP catabolic process"/>
    <property type="evidence" value="ECO:0007669"/>
    <property type="project" value="TreeGrafter"/>
</dbReference>
<dbReference type="FunFam" id="1.10.287.1080:FF:000001">
    <property type="entry name" value="Nucleoside triphosphate pyrophosphohydrolase"/>
    <property type="match status" value="1"/>
</dbReference>
<feature type="domain" description="NTP pyrophosphohydrolase MazG-like" evidence="1">
    <location>
        <begin position="164"/>
        <end position="234"/>
    </location>
</feature>
<sequence>MDDTTAAPMPRLVLVDTVDQLPGLLPLHAFQALRSCDLIVLSGPDHPLASHLDMAEERYETVPTDVGERAMGRAEMLGGLSLVDKARATWVLDRAKAVGSVGYVLGPDDTDAFTSSLGMEAAREAVEVEVVYFGLAPKGIKVLDLVKVQERLLAPDGCPWDAEQTHGSLAPYAIEEAHELAEAIAEGDPTGIAEELGDVLMQVTFHAELSEAFDIDAVAQGITDKLVRRHPHVFADVVADDAETVVANWEDIKAEEKPERTGPFDGVPSGLPAVASAAKVQSRAERLGFAWPDVNAAAEQVAEELEEVLDAEDDTRRAEEIGDLLFAVVSMARAAGTDPEQALRGAVGRFRSRFERTVDTLATEGVDPAGLTEDDWRERWTAARDAE</sequence>
<evidence type="ECO:0000313" key="3">
    <source>
        <dbReference type="Proteomes" id="UP000264006"/>
    </source>
</evidence>
<dbReference type="GO" id="GO:0006950">
    <property type="term" value="P:response to stress"/>
    <property type="evidence" value="ECO:0007669"/>
    <property type="project" value="UniProtKB-ARBA"/>
</dbReference>
<dbReference type="GO" id="GO:0046052">
    <property type="term" value="P:UTP catabolic process"/>
    <property type="evidence" value="ECO:0007669"/>
    <property type="project" value="TreeGrafter"/>
</dbReference>
<dbReference type="CDD" id="cd11529">
    <property type="entry name" value="NTP-PPase_MazG_Cterm"/>
    <property type="match status" value="1"/>
</dbReference>
<gene>
    <name evidence="2" type="ORF">DVS28_a3953</name>
</gene>
<dbReference type="GO" id="GO:0046081">
    <property type="term" value="P:dUTP catabolic process"/>
    <property type="evidence" value="ECO:0007669"/>
    <property type="project" value="TreeGrafter"/>
</dbReference>
<keyword evidence="3" id="KW-1185">Reference proteome</keyword>
<organism evidence="2 3">
    <name type="scientific">Euzebya pacifica</name>
    <dbReference type="NCBI Taxonomy" id="1608957"/>
    <lineage>
        <taxon>Bacteria</taxon>
        <taxon>Bacillati</taxon>
        <taxon>Actinomycetota</taxon>
        <taxon>Nitriliruptoria</taxon>
        <taxon>Euzebyales</taxon>
    </lineage>
</organism>
<name>A0A346Y2C7_9ACTN</name>
<proteinExistence type="predicted"/>
<dbReference type="OrthoDB" id="9808939at2"/>
<dbReference type="EMBL" id="CP031165">
    <property type="protein sequence ID" value="AXV08624.1"/>
    <property type="molecule type" value="Genomic_DNA"/>
</dbReference>
<dbReference type="PANTHER" id="PTHR30522">
    <property type="entry name" value="NUCLEOSIDE TRIPHOSPHATE PYROPHOSPHOHYDROLASE"/>
    <property type="match status" value="1"/>
</dbReference>
<dbReference type="Proteomes" id="UP000264006">
    <property type="component" value="Chromosome"/>
</dbReference>
<dbReference type="GO" id="GO:0047429">
    <property type="term" value="F:nucleoside triphosphate diphosphatase activity"/>
    <property type="evidence" value="ECO:0007669"/>
    <property type="project" value="InterPro"/>
</dbReference>
<dbReference type="InterPro" id="IPR004518">
    <property type="entry name" value="MazG-like_dom"/>
</dbReference>
<reference evidence="2 3" key="1">
    <citation type="submission" date="2018-09" db="EMBL/GenBank/DDBJ databases">
        <title>Complete genome sequence of Euzebya sp. DY32-46 isolated from seawater of Pacific Ocean.</title>
        <authorList>
            <person name="Xu L."/>
            <person name="Wu Y.-H."/>
            <person name="Xu X.-W."/>
        </authorList>
    </citation>
    <scope>NUCLEOTIDE SEQUENCE [LARGE SCALE GENOMIC DNA]</scope>
    <source>
        <strain evidence="2 3">DY32-46</strain>
    </source>
</reference>
<keyword evidence="2" id="KW-0378">Hydrolase</keyword>
<dbReference type="InterPro" id="IPR048015">
    <property type="entry name" value="NTP-PPase_MazG-like_N"/>
</dbReference>
<accession>A0A346Y2C7</accession>
<dbReference type="Pfam" id="PF03819">
    <property type="entry name" value="MazG"/>
    <property type="match status" value="1"/>
</dbReference>
<dbReference type="CDD" id="cd11528">
    <property type="entry name" value="NTP-PPase_MazG_Nterm"/>
    <property type="match status" value="1"/>
</dbReference>
<dbReference type="GO" id="GO:0046076">
    <property type="term" value="P:dTTP catabolic process"/>
    <property type="evidence" value="ECO:0007669"/>
    <property type="project" value="TreeGrafter"/>
</dbReference>
<dbReference type="GO" id="GO:0006203">
    <property type="term" value="P:dGTP catabolic process"/>
    <property type="evidence" value="ECO:0007669"/>
    <property type="project" value="TreeGrafter"/>
</dbReference>
<dbReference type="InterPro" id="IPR048011">
    <property type="entry name" value="NTP-PPase_MazG-like_C"/>
</dbReference>
<dbReference type="Gene3D" id="1.10.287.1080">
    <property type="entry name" value="MazG-like"/>
    <property type="match status" value="2"/>
</dbReference>
<dbReference type="PANTHER" id="PTHR30522:SF0">
    <property type="entry name" value="NUCLEOSIDE TRIPHOSPHATE PYROPHOSPHOHYDROLASE"/>
    <property type="match status" value="1"/>
</dbReference>
<dbReference type="SUPFAM" id="SSF101386">
    <property type="entry name" value="all-alpha NTP pyrophosphatases"/>
    <property type="match status" value="2"/>
</dbReference>
<dbReference type="InterPro" id="IPR011551">
    <property type="entry name" value="NTP_PyrPHydrolase_MazG"/>
</dbReference>
<dbReference type="KEGG" id="euz:DVS28_a3953"/>
<dbReference type="NCBIfam" id="NF007113">
    <property type="entry name" value="PRK09562.1"/>
    <property type="match status" value="1"/>
</dbReference>
<protein>
    <submittedName>
        <fullName evidence="2">Nucleoside triphosphate pyrophosphohydrolase MazG</fullName>
    </submittedName>
</protein>
<dbReference type="NCBIfam" id="TIGR00444">
    <property type="entry name" value="mazG"/>
    <property type="match status" value="1"/>
</dbReference>